<dbReference type="EMBL" id="AXCR01000007">
    <property type="protein sequence ID" value="KJR84399.1"/>
    <property type="molecule type" value="Genomic_DNA"/>
</dbReference>
<dbReference type="RefSeq" id="XP_016587075.1">
    <property type="nucleotide sequence ID" value="XM_016736612.1"/>
</dbReference>
<dbReference type="AlphaFoldDB" id="A0A0F2M5L2"/>
<accession>A0A0F2M5L2</accession>
<reference evidence="3 4" key="1">
    <citation type="journal article" date="2014" name="BMC Genomics">
        <title>Comparative genomics of the major fungal agents of human and animal Sporotrichosis: Sporothrix schenckii and Sporothrix brasiliensis.</title>
        <authorList>
            <person name="Teixeira M.M."/>
            <person name="de Almeida L.G."/>
            <person name="Kubitschek-Barreira P."/>
            <person name="Alves F.L."/>
            <person name="Kioshima E.S."/>
            <person name="Abadio A.K."/>
            <person name="Fernandes L."/>
            <person name="Derengowski L.S."/>
            <person name="Ferreira K.S."/>
            <person name="Souza R.C."/>
            <person name="Ruiz J.C."/>
            <person name="de Andrade N.C."/>
            <person name="Paes H.C."/>
            <person name="Nicola A.M."/>
            <person name="Albuquerque P."/>
            <person name="Gerber A.L."/>
            <person name="Martins V.P."/>
            <person name="Peconick L.D."/>
            <person name="Neto A.V."/>
            <person name="Chaucanez C.B."/>
            <person name="Silva P.A."/>
            <person name="Cunha O.L."/>
            <person name="de Oliveira F.F."/>
            <person name="dos Santos T.C."/>
            <person name="Barros A.L."/>
            <person name="Soares M.A."/>
            <person name="de Oliveira L.M."/>
            <person name="Marini M.M."/>
            <person name="Villalobos-Duno H."/>
            <person name="Cunha M.M."/>
            <person name="de Hoog S."/>
            <person name="da Silveira J.F."/>
            <person name="Henrissat B."/>
            <person name="Nino-Vega G.A."/>
            <person name="Cisalpino P.S."/>
            <person name="Mora-Montes H.M."/>
            <person name="Almeida S.R."/>
            <person name="Stajich J.E."/>
            <person name="Lopes-Bezerra L.M."/>
            <person name="Vasconcelos A.T."/>
            <person name="Felipe M.S."/>
        </authorList>
    </citation>
    <scope>NUCLEOTIDE SEQUENCE [LARGE SCALE GENOMIC DNA]</scope>
    <source>
        <strain evidence="3 4">1099-18</strain>
    </source>
</reference>
<evidence type="ECO:0000256" key="2">
    <source>
        <dbReference type="SAM" id="SignalP"/>
    </source>
</evidence>
<feature type="region of interest" description="Disordered" evidence="1">
    <location>
        <begin position="51"/>
        <end position="95"/>
    </location>
</feature>
<evidence type="ECO:0000313" key="3">
    <source>
        <dbReference type="EMBL" id="KJR84399.1"/>
    </source>
</evidence>
<dbReference type="VEuPathDB" id="FungiDB:SPSK_10052"/>
<protein>
    <recommendedName>
        <fullName evidence="5">Secreted protein</fullName>
    </recommendedName>
</protein>
<comment type="caution">
    <text evidence="3">The sequence shown here is derived from an EMBL/GenBank/DDBJ whole genome shotgun (WGS) entry which is preliminary data.</text>
</comment>
<proteinExistence type="predicted"/>
<keyword evidence="2" id="KW-0732">Signal</keyword>
<dbReference type="KEGG" id="ssck:SPSK_10052"/>
<name>A0A0F2M5L2_SPOSC</name>
<sequence length="118" mass="13265">MPQSFFWQVAVALAASYFGVCKGPAAFGRSDIYEGKYQRAECPKVLAVPRRHQTAATKRIRHRTPRNRSKEGFPEPLATRSSERDAHSYCAGGNEILPKRQSHDRVYEDSLVVDTARG</sequence>
<evidence type="ECO:0000256" key="1">
    <source>
        <dbReference type="SAM" id="MobiDB-lite"/>
    </source>
</evidence>
<gene>
    <name evidence="3" type="ORF">SPSK_10052</name>
</gene>
<organism evidence="3 4">
    <name type="scientific">Sporothrix schenckii 1099-18</name>
    <dbReference type="NCBI Taxonomy" id="1397361"/>
    <lineage>
        <taxon>Eukaryota</taxon>
        <taxon>Fungi</taxon>
        <taxon>Dikarya</taxon>
        <taxon>Ascomycota</taxon>
        <taxon>Pezizomycotina</taxon>
        <taxon>Sordariomycetes</taxon>
        <taxon>Sordariomycetidae</taxon>
        <taxon>Ophiostomatales</taxon>
        <taxon>Ophiostomataceae</taxon>
        <taxon>Sporothrix</taxon>
    </lineage>
</organism>
<dbReference type="GeneID" id="27671889"/>
<dbReference type="Proteomes" id="UP000033710">
    <property type="component" value="Unassembled WGS sequence"/>
</dbReference>
<reference evidence="3 4" key="2">
    <citation type="journal article" date="2015" name="Eukaryot. Cell">
        <title>Asexual propagation of a virulent clone complex in a human and feline outbreak of sporotrichosis.</title>
        <authorList>
            <person name="Teixeira Mde M."/>
            <person name="Rodrigues A.M."/>
            <person name="Tsui C.K."/>
            <person name="de Almeida L.G."/>
            <person name="Van Diepeningen A.D."/>
            <person name="van den Ende B.G."/>
            <person name="Fernandes G.F."/>
            <person name="Kano R."/>
            <person name="Hamelin R.C."/>
            <person name="Lopes-Bezerra L.M."/>
            <person name="Vasconcelos A.T."/>
            <person name="de Hoog S."/>
            <person name="de Camargo Z.P."/>
            <person name="Felipe M.S."/>
        </authorList>
    </citation>
    <scope>NUCLEOTIDE SEQUENCE [LARGE SCALE GENOMIC DNA]</scope>
    <source>
        <strain evidence="3 4">1099-18</strain>
    </source>
</reference>
<evidence type="ECO:0008006" key="5">
    <source>
        <dbReference type="Google" id="ProtNLM"/>
    </source>
</evidence>
<feature type="signal peptide" evidence="2">
    <location>
        <begin position="1"/>
        <end position="21"/>
    </location>
</feature>
<evidence type="ECO:0000313" key="4">
    <source>
        <dbReference type="Proteomes" id="UP000033710"/>
    </source>
</evidence>
<feature type="compositionally biased region" description="Basic residues" evidence="1">
    <location>
        <begin position="51"/>
        <end position="67"/>
    </location>
</feature>
<feature type="chain" id="PRO_5002455095" description="Secreted protein" evidence="2">
    <location>
        <begin position="22"/>
        <end position="118"/>
    </location>
</feature>